<evidence type="ECO:0000256" key="1">
    <source>
        <dbReference type="ARBA" id="ARBA00009763"/>
    </source>
</evidence>
<dbReference type="PANTHER" id="PTHR23048">
    <property type="entry name" value="MYOSIN LIGHT CHAIN 1, 3"/>
    <property type="match status" value="1"/>
</dbReference>
<gene>
    <name evidence="8" type="ORF">GSTENG00006151001</name>
</gene>
<dbReference type="InterPro" id="IPR050230">
    <property type="entry name" value="CALM/Myosin/TropC-like"/>
</dbReference>
<accession>Q4T6S4</accession>
<name>Q4T6S4_TETNG</name>
<dbReference type="PANTHER" id="PTHR23048:SF0">
    <property type="entry name" value="CALMODULIN LIKE 3"/>
    <property type="match status" value="1"/>
</dbReference>
<feature type="domain" description="EF-hand" evidence="7">
    <location>
        <begin position="133"/>
        <end position="165"/>
    </location>
</feature>
<keyword evidence="4" id="KW-0677">Repeat</keyword>
<dbReference type="PROSITE" id="PS00018">
    <property type="entry name" value="EF_HAND_1"/>
    <property type="match status" value="3"/>
</dbReference>
<dbReference type="FunFam" id="1.10.238.10:FF:000178">
    <property type="entry name" value="Calmodulin-2 A"/>
    <property type="match status" value="2"/>
</dbReference>
<dbReference type="Gene3D" id="1.10.238.10">
    <property type="entry name" value="EF-hand"/>
    <property type="match status" value="3"/>
</dbReference>
<dbReference type="KEGG" id="tng:GSTEN00006151G001"/>
<dbReference type="GO" id="GO:0016460">
    <property type="term" value="C:myosin II complex"/>
    <property type="evidence" value="ECO:0007669"/>
    <property type="project" value="TreeGrafter"/>
</dbReference>
<dbReference type="PROSITE" id="PS50222">
    <property type="entry name" value="EF_HAND_2"/>
    <property type="match status" value="3"/>
</dbReference>
<proteinExistence type="inferred from homology"/>
<dbReference type="OrthoDB" id="8758523at2759"/>
<comment type="similarity">
    <text evidence="1">Belongs to the calmodulin family.</text>
</comment>
<comment type="function">
    <text evidence="6">Calmodulin acts as part of a calcium signal transduction pathway by mediating the control of a large number of enzymes, ion channels, aquaporins and other proteins through calcium-binding. Calcium-binding is required for the activation of calmodulin. Among the enzymes to be stimulated by the calmodulin-calcium complex are a number of protein kinases, such as myosin light-chain kinases and calmodulin-dependent protein kinase type II (CaMK2), and phosphatases.</text>
</comment>
<evidence type="ECO:0000256" key="3">
    <source>
        <dbReference type="ARBA" id="ARBA00022723"/>
    </source>
</evidence>
<dbReference type="InterPro" id="IPR018247">
    <property type="entry name" value="EF_Hand_1_Ca_BS"/>
</dbReference>
<feature type="domain" description="EF-hand" evidence="7">
    <location>
        <begin position="97"/>
        <end position="132"/>
    </location>
</feature>
<dbReference type="AlphaFoldDB" id="Q4T6S4"/>
<keyword evidence="2" id="KW-0488">Methylation</keyword>
<keyword evidence="5" id="KW-0106">Calcium</keyword>
<dbReference type="SUPFAM" id="SSF47473">
    <property type="entry name" value="EF-hand"/>
    <property type="match status" value="1"/>
</dbReference>
<dbReference type="InterPro" id="IPR011992">
    <property type="entry name" value="EF-hand-dom_pair"/>
</dbReference>
<dbReference type="InterPro" id="IPR002048">
    <property type="entry name" value="EF_hand_dom"/>
</dbReference>
<feature type="domain" description="EF-hand" evidence="7">
    <location>
        <begin position="7"/>
        <end position="42"/>
    </location>
</feature>
<comment type="caution">
    <text evidence="8">The sequence shown here is derived from an EMBL/GenBank/DDBJ whole genome shotgun (WGS) entry which is preliminary data.</text>
</comment>
<evidence type="ECO:0000256" key="4">
    <source>
        <dbReference type="ARBA" id="ARBA00022737"/>
    </source>
</evidence>
<dbReference type="GO" id="GO:0005509">
    <property type="term" value="F:calcium ion binding"/>
    <property type="evidence" value="ECO:0007669"/>
    <property type="project" value="InterPro"/>
</dbReference>
<reference evidence="8" key="1">
    <citation type="journal article" date="2004" name="Nature">
        <title>Genome duplication in the teleost fish Tetraodon nigroviridis reveals the early vertebrate proto-karyotype.</title>
        <authorList>
            <person name="Jaillon O."/>
            <person name="Aury J.-M."/>
            <person name="Brunet F."/>
            <person name="Petit J.-L."/>
            <person name="Stange-Thomann N."/>
            <person name="Mauceli E."/>
            <person name="Bouneau L."/>
            <person name="Fischer C."/>
            <person name="Ozouf-Costaz C."/>
            <person name="Bernot A."/>
            <person name="Nicaud S."/>
            <person name="Jaffe D."/>
            <person name="Fisher S."/>
            <person name="Lutfalla G."/>
            <person name="Dossat C."/>
            <person name="Segurens B."/>
            <person name="Dasilva C."/>
            <person name="Salanoubat M."/>
            <person name="Levy M."/>
            <person name="Boudet N."/>
            <person name="Castellano S."/>
            <person name="Anthouard V."/>
            <person name="Jubin C."/>
            <person name="Castelli V."/>
            <person name="Katinka M."/>
            <person name="Vacherie B."/>
            <person name="Biemont C."/>
            <person name="Skalli Z."/>
            <person name="Cattolico L."/>
            <person name="Poulain J."/>
            <person name="De Berardinis V."/>
            <person name="Cruaud C."/>
            <person name="Duprat S."/>
            <person name="Brottier P."/>
            <person name="Coutanceau J.-P."/>
            <person name="Gouzy J."/>
            <person name="Parra G."/>
            <person name="Lardier G."/>
            <person name="Chapple C."/>
            <person name="McKernan K.J."/>
            <person name="McEwan P."/>
            <person name="Bosak S."/>
            <person name="Kellis M."/>
            <person name="Volff J.-N."/>
            <person name="Guigo R."/>
            <person name="Zody M.C."/>
            <person name="Mesirov J."/>
            <person name="Lindblad-Toh K."/>
            <person name="Birren B."/>
            <person name="Nusbaum C."/>
            <person name="Kahn D."/>
            <person name="Robinson-Rechavi M."/>
            <person name="Laudet V."/>
            <person name="Schachter V."/>
            <person name="Quetier F."/>
            <person name="Saurin W."/>
            <person name="Scarpelli C."/>
            <person name="Wincker P."/>
            <person name="Lander E.S."/>
            <person name="Weissenbach J."/>
            <person name="Roest Crollius H."/>
        </authorList>
    </citation>
    <scope>NUCLEOTIDE SEQUENCE [LARGE SCALE GENOMIC DNA]</scope>
</reference>
<organism evidence="8">
    <name type="scientific">Tetraodon nigroviridis</name>
    <name type="common">Spotted green pufferfish</name>
    <name type="synonym">Chelonodon nigroviridis</name>
    <dbReference type="NCBI Taxonomy" id="99883"/>
    <lineage>
        <taxon>Eukaryota</taxon>
        <taxon>Metazoa</taxon>
        <taxon>Chordata</taxon>
        <taxon>Craniata</taxon>
        <taxon>Vertebrata</taxon>
        <taxon>Euteleostomi</taxon>
        <taxon>Actinopterygii</taxon>
        <taxon>Neopterygii</taxon>
        <taxon>Teleostei</taxon>
        <taxon>Neoteleostei</taxon>
        <taxon>Acanthomorphata</taxon>
        <taxon>Eupercaria</taxon>
        <taxon>Tetraodontiformes</taxon>
        <taxon>Tetradontoidea</taxon>
        <taxon>Tetraodontidae</taxon>
        <taxon>Tetraodon</taxon>
    </lineage>
</organism>
<protein>
    <submittedName>
        <fullName evidence="8">(spotted green pufferfish) hypothetical protein</fullName>
    </submittedName>
</protein>
<sequence length="165" mass="18463">ADQLSEEQIAEFKEAFSLFDKDGDGTITTKELGTVMRSLGQNPTEAELQDMINEVDADEGVLPLKMLAVLGFPSTGNGTIDFPEFLTMMARKMKDTDSEEEIREAFRVFDKDGNGYISAAELRHVMTNLGEKLTDEEVDEMIREADIDGDGQVNYEEFVQMMTSK</sequence>
<evidence type="ECO:0000256" key="2">
    <source>
        <dbReference type="ARBA" id="ARBA00022481"/>
    </source>
</evidence>
<evidence type="ECO:0000313" key="8">
    <source>
        <dbReference type="EMBL" id="CAF91408.1"/>
    </source>
</evidence>
<feature type="non-terminal residue" evidence="8">
    <location>
        <position position="1"/>
    </location>
</feature>
<evidence type="ECO:0000256" key="6">
    <source>
        <dbReference type="ARBA" id="ARBA00037485"/>
    </source>
</evidence>
<dbReference type="EMBL" id="CAAE01008630">
    <property type="protein sequence ID" value="CAF91408.1"/>
    <property type="molecule type" value="Genomic_DNA"/>
</dbReference>
<dbReference type="CDD" id="cd00051">
    <property type="entry name" value="EFh"/>
    <property type="match status" value="2"/>
</dbReference>
<evidence type="ECO:0000259" key="7">
    <source>
        <dbReference type="PROSITE" id="PS50222"/>
    </source>
</evidence>
<evidence type="ECO:0000256" key="5">
    <source>
        <dbReference type="ARBA" id="ARBA00022837"/>
    </source>
</evidence>
<dbReference type="SMART" id="SM00054">
    <property type="entry name" value="EFh"/>
    <property type="match status" value="4"/>
</dbReference>
<dbReference type="Pfam" id="PF13499">
    <property type="entry name" value="EF-hand_7"/>
    <property type="match status" value="2"/>
</dbReference>
<keyword evidence="3" id="KW-0479">Metal-binding</keyword>
<reference evidence="8" key="2">
    <citation type="submission" date="2004-02" db="EMBL/GenBank/DDBJ databases">
        <authorList>
            <consortium name="Genoscope"/>
            <consortium name="Whitehead Institute Centre for Genome Research"/>
        </authorList>
    </citation>
    <scope>NUCLEOTIDE SEQUENCE</scope>
</reference>